<gene>
    <name evidence="1" type="ORF">IAD41_07825</name>
</gene>
<accession>A0A9D1FWV8</accession>
<dbReference type="EMBL" id="DVJO01000171">
    <property type="protein sequence ID" value="HIS83495.1"/>
    <property type="molecule type" value="Genomic_DNA"/>
</dbReference>
<evidence type="ECO:0000313" key="2">
    <source>
        <dbReference type="Proteomes" id="UP000824139"/>
    </source>
</evidence>
<dbReference type="AlphaFoldDB" id="A0A9D1FWV8"/>
<reference evidence="1" key="2">
    <citation type="journal article" date="2021" name="PeerJ">
        <title>Extensive microbial diversity within the chicken gut microbiome revealed by metagenomics and culture.</title>
        <authorList>
            <person name="Gilroy R."/>
            <person name="Ravi A."/>
            <person name="Getino M."/>
            <person name="Pursley I."/>
            <person name="Horton D.L."/>
            <person name="Alikhan N.F."/>
            <person name="Baker D."/>
            <person name="Gharbi K."/>
            <person name="Hall N."/>
            <person name="Watson M."/>
            <person name="Adriaenssens E.M."/>
            <person name="Foster-Nyarko E."/>
            <person name="Jarju S."/>
            <person name="Secka A."/>
            <person name="Antonio M."/>
            <person name="Oren A."/>
            <person name="Chaudhuri R.R."/>
            <person name="La Ragione R."/>
            <person name="Hildebrand F."/>
            <person name="Pallen M.J."/>
        </authorList>
    </citation>
    <scope>NUCLEOTIDE SEQUENCE</scope>
    <source>
        <strain evidence="1">CHK152-2994</strain>
    </source>
</reference>
<dbReference type="Proteomes" id="UP000824139">
    <property type="component" value="Unassembled WGS sequence"/>
</dbReference>
<evidence type="ECO:0000313" key="1">
    <source>
        <dbReference type="EMBL" id="HIS83495.1"/>
    </source>
</evidence>
<sequence>MVNSMNPQQYNIPMQAVNGQVLPVNIDKEKIKEGVDNSYLANRVKASQDEQTNPLLYAGTGAAIWYGISQGMDVFNKSCAKDYEKTAFGKLGAWGDKIATAWNNTALGKLFNGAGRKAKDLGHWMTEKNSIAYSLANHSTNPEWHFAKTPGAGVHGFLAMDMQQVFDEYLKPISKNSNKLSWFSGKNVNPQRLEQYGLKQADIDAFKNTLKGKTYAEKALAIQKKELELLGVKPDRLAGKKLEVLERYAKRLKIKRLGFESVAEFEKVKGDILSHPDKVMQALKNATKDGDVVVPIWRKSGNLGKIQNHLFGRQVSLKEYLNKYKAALGQGNKTALGRFLPKALSWLLEGCTNRFAGGKIAVAMQAGIFADMLIHTFKAPKGEKGKTLAERFVNDFTYFMAMPLGIVAMHKVGGLKYAGMTTEQVKAYREALKQFNNDVKAGLLSDKSTYKARAKDLKKMLKADVKNPITKLFKKIGGFINIGNETKLARRSASKWNLNLLRKSGNFFKNLAGVPLRIAIPLAIVSPFLAKLTTKGAHAIFGKPTKSVLDEGKEEENNQTAQTLSPEQQKAMQEAIIKAAQAQAATAQAQIHQVPQSQTNLINQYVNAQKNQTSNTNTNLINQAVTNAQQTSIANKPNVKNAADKLPVSNSPKRSYIPSPECGIPAEVKKSKYIPSPESVVSAGPAEDYSAAEMALSKADQAEKNVMETLGMRW</sequence>
<name>A0A9D1FWV8_9BACT</name>
<comment type="caution">
    <text evidence="1">The sequence shown here is derived from an EMBL/GenBank/DDBJ whole genome shotgun (WGS) entry which is preliminary data.</text>
</comment>
<organism evidence="1 2">
    <name type="scientific">Candidatus Scatenecus faecavium</name>
    <dbReference type="NCBI Taxonomy" id="2840915"/>
    <lineage>
        <taxon>Bacteria</taxon>
        <taxon>Candidatus Scatenecus</taxon>
    </lineage>
</organism>
<reference evidence="1" key="1">
    <citation type="submission" date="2020-10" db="EMBL/GenBank/DDBJ databases">
        <authorList>
            <person name="Gilroy R."/>
        </authorList>
    </citation>
    <scope>NUCLEOTIDE SEQUENCE</scope>
    <source>
        <strain evidence="1">CHK152-2994</strain>
    </source>
</reference>
<protein>
    <submittedName>
        <fullName evidence="1">Uncharacterized protein</fullName>
    </submittedName>
</protein>
<proteinExistence type="predicted"/>